<dbReference type="InParanoid" id="W0RSZ9"/>
<sequence>MRVLHFRMLCDTGGVSSSMQLLGRELERRGVQCEYWFCQSSPRLQEFLDTGRATLGPLSQLVRRLERGEFDVVHMTATDPAAPVVARLATRYGARVVVTARGALADVWDRTTCFAYTAISQGMAEVNQPYTDLEIEVVRNAIDVDRFTPPNASATADASSGAGNGAPIVAFAGRTTSAEKDFPRFTRVARRLVERGARVWIADPHARTWETFAGQPVEQLPVERWGPVPHAEMPDFYRAVATSGGVVLMTSRSEGFGNVAPEAAACGARVAAPDVMGLREAVVDGVTGRLFAADASDDTVADLLHGWMQAPHDPQAVSDVTRATFSASVLAERYLAIYGRREQRLAATRPAPAPFRERELLLQHLERQRGWRASFARGSAVELAIAGYAKEALDALGVAFRSAPREFLRVGSLRQLVVAGRHVVARPRPVRA</sequence>
<dbReference type="HOGENOM" id="CLU_634231_0_0_0"/>
<protein>
    <submittedName>
        <fullName evidence="2">Glycosyl transferase group 1</fullName>
    </submittedName>
</protein>
<dbReference type="InterPro" id="IPR050194">
    <property type="entry name" value="Glycosyltransferase_grp1"/>
</dbReference>
<dbReference type="Gene3D" id="3.40.50.2000">
    <property type="entry name" value="Glycogen Phosphorylase B"/>
    <property type="match status" value="2"/>
</dbReference>
<evidence type="ECO:0000313" key="2">
    <source>
        <dbReference type="EMBL" id="AHG93602.1"/>
    </source>
</evidence>
<keyword evidence="2" id="KW-0808">Transferase</keyword>
<dbReference type="InterPro" id="IPR028098">
    <property type="entry name" value="Glyco_trans_4-like_N"/>
</dbReference>
<dbReference type="Pfam" id="PF13692">
    <property type="entry name" value="Glyco_trans_1_4"/>
    <property type="match status" value="1"/>
</dbReference>
<accession>W0RSZ9</accession>
<dbReference type="OrthoDB" id="158463at2"/>
<dbReference type="eggNOG" id="COG0438">
    <property type="taxonomic scope" value="Bacteria"/>
</dbReference>
<dbReference type="Pfam" id="PF13439">
    <property type="entry name" value="Glyco_transf_4"/>
    <property type="match status" value="1"/>
</dbReference>
<dbReference type="Proteomes" id="UP000019151">
    <property type="component" value="Plasmid 2"/>
</dbReference>
<dbReference type="KEGG" id="gba:J421_6067"/>
<geneLocation type="plasmid" evidence="2 3">
    <name>2</name>
</geneLocation>
<keyword evidence="3" id="KW-1185">Reference proteome</keyword>
<feature type="domain" description="Glycosyltransferase subfamily 4-like N-terminal" evidence="1">
    <location>
        <begin position="13"/>
        <end position="146"/>
    </location>
</feature>
<reference evidence="2 3" key="1">
    <citation type="journal article" date="2014" name="Genome Announc.">
        <title>Genome Sequence and Methylome of Soil Bacterium Gemmatirosa kalamazoonensis KBS708T, a Member of the Rarely Cultivated Gemmatimonadetes Phylum.</title>
        <authorList>
            <person name="Debruyn J.M."/>
            <person name="Radosevich M."/>
            <person name="Wommack K.E."/>
            <person name="Polson S.W."/>
            <person name="Hauser L.J."/>
            <person name="Fawaz M.N."/>
            <person name="Korlach J."/>
            <person name="Tsai Y.C."/>
        </authorList>
    </citation>
    <scope>NUCLEOTIDE SEQUENCE [LARGE SCALE GENOMIC DNA]</scope>
    <source>
        <strain evidence="2 3">KBS708</strain>
        <plasmid evidence="3">Plasmid 2</plasmid>
    </source>
</reference>
<dbReference type="AlphaFoldDB" id="W0RSZ9"/>
<keyword evidence="2" id="KW-0614">Plasmid</keyword>
<organism evidence="2 3">
    <name type="scientific">Gemmatirosa kalamazoonensis</name>
    <dbReference type="NCBI Taxonomy" id="861299"/>
    <lineage>
        <taxon>Bacteria</taxon>
        <taxon>Pseudomonadati</taxon>
        <taxon>Gemmatimonadota</taxon>
        <taxon>Gemmatimonadia</taxon>
        <taxon>Gemmatimonadales</taxon>
        <taxon>Gemmatimonadaceae</taxon>
        <taxon>Gemmatirosa</taxon>
    </lineage>
</organism>
<dbReference type="PANTHER" id="PTHR45947:SF3">
    <property type="entry name" value="SULFOQUINOVOSYL TRANSFERASE SQD2"/>
    <property type="match status" value="1"/>
</dbReference>
<proteinExistence type="predicted"/>
<dbReference type="PATRIC" id="fig|861299.3.peg.6121"/>
<dbReference type="SUPFAM" id="SSF53756">
    <property type="entry name" value="UDP-Glycosyltransferase/glycogen phosphorylase"/>
    <property type="match status" value="1"/>
</dbReference>
<evidence type="ECO:0000313" key="3">
    <source>
        <dbReference type="Proteomes" id="UP000019151"/>
    </source>
</evidence>
<gene>
    <name evidence="2" type="ORF">J421_6067</name>
</gene>
<dbReference type="RefSeq" id="WP_148306642.1">
    <property type="nucleotide sequence ID" value="NZ_CP007130.1"/>
</dbReference>
<evidence type="ECO:0000259" key="1">
    <source>
        <dbReference type="Pfam" id="PF13439"/>
    </source>
</evidence>
<dbReference type="GO" id="GO:0016757">
    <property type="term" value="F:glycosyltransferase activity"/>
    <property type="evidence" value="ECO:0007669"/>
    <property type="project" value="UniProtKB-ARBA"/>
</dbReference>
<dbReference type="EMBL" id="CP007130">
    <property type="protein sequence ID" value="AHG93602.1"/>
    <property type="molecule type" value="Genomic_DNA"/>
</dbReference>
<dbReference type="PANTHER" id="PTHR45947">
    <property type="entry name" value="SULFOQUINOVOSYL TRANSFERASE SQD2"/>
    <property type="match status" value="1"/>
</dbReference>
<dbReference type="CDD" id="cd03801">
    <property type="entry name" value="GT4_PimA-like"/>
    <property type="match status" value="1"/>
</dbReference>
<name>W0RSZ9_9BACT</name>